<dbReference type="EMBL" id="JAEPQZ010000018">
    <property type="protein sequence ID" value="KAG2172002.1"/>
    <property type="molecule type" value="Genomic_DNA"/>
</dbReference>
<dbReference type="AlphaFoldDB" id="A0A8H7PDN7"/>
<feature type="compositionally biased region" description="Polar residues" evidence="3">
    <location>
        <begin position="1084"/>
        <end position="1098"/>
    </location>
</feature>
<dbReference type="InterPro" id="IPR011993">
    <property type="entry name" value="PH-like_dom_sf"/>
</dbReference>
<dbReference type="SMART" id="SM00568">
    <property type="entry name" value="GRAM"/>
    <property type="match status" value="2"/>
</dbReference>
<evidence type="ECO:0000313" key="6">
    <source>
        <dbReference type="EMBL" id="KAG2172002.1"/>
    </source>
</evidence>
<reference evidence="6" key="1">
    <citation type="submission" date="2020-12" db="EMBL/GenBank/DDBJ databases">
        <title>Metabolic potential, ecology and presence of endohyphal bacteria is reflected in genomic diversity of Mucoromycotina.</title>
        <authorList>
            <person name="Muszewska A."/>
            <person name="Okrasinska A."/>
            <person name="Steczkiewicz K."/>
            <person name="Drgas O."/>
            <person name="Orlowska M."/>
            <person name="Perlinska-Lenart U."/>
            <person name="Aleksandrzak-Piekarczyk T."/>
            <person name="Szatraj K."/>
            <person name="Zielenkiewicz U."/>
            <person name="Pilsyk S."/>
            <person name="Malc E."/>
            <person name="Mieczkowski P."/>
            <person name="Kruszewska J.S."/>
            <person name="Biernat P."/>
            <person name="Pawlowska J."/>
        </authorList>
    </citation>
    <scope>NUCLEOTIDE SEQUENCE</scope>
    <source>
        <strain evidence="6">WA0000067209</strain>
    </source>
</reference>
<keyword evidence="7" id="KW-1185">Reference proteome</keyword>
<feature type="domain" description="EF-hand" evidence="5">
    <location>
        <begin position="930"/>
        <end position="965"/>
    </location>
</feature>
<dbReference type="Gene3D" id="1.10.8.270">
    <property type="entry name" value="putative rabgap domain of human tbc1 domain family member 14 like domains"/>
    <property type="match status" value="1"/>
</dbReference>
<dbReference type="SUPFAM" id="SSF47923">
    <property type="entry name" value="Ypt/Rab-GAP domain of gyp1p"/>
    <property type="match status" value="2"/>
</dbReference>
<feature type="compositionally biased region" description="Acidic residues" evidence="3">
    <location>
        <begin position="1128"/>
        <end position="1147"/>
    </location>
</feature>
<keyword evidence="1" id="KW-0343">GTPase activation</keyword>
<dbReference type="PANTHER" id="PTHR47219:SF20">
    <property type="entry name" value="TBC1 DOMAIN FAMILY MEMBER 2B"/>
    <property type="match status" value="1"/>
</dbReference>
<dbReference type="Gene3D" id="2.30.29.30">
    <property type="entry name" value="Pleckstrin-homology domain (PH domain)/Phosphotyrosine-binding domain (PTB)"/>
    <property type="match status" value="1"/>
</dbReference>
<feature type="region of interest" description="Disordered" evidence="3">
    <location>
        <begin position="1110"/>
        <end position="1147"/>
    </location>
</feature>
<evidence type="ECO:0008006" key="8">
    <source>
        <dbReference type="Google" id="ProtNLM"/>
    </source>
</evidence>
<dbReference type="Proteomes" id="UP000654370">
    <property type="component" value="Unassembled WGS sequence"/>
</dbReference>
<gene>
    <name evidence="6" type="ORF">INT43_001479</name>
</gene>
<organism evidence="6 7">
    <name type="scientific">Mortierella isabellina</name>
    <name type="common">Filamentous fungus</name>
    <name type="synonym">Umbelopsis isabellina</name>
    <dbReference type="NCBI Taxonomy" id="91625"/>
    <lineage>
        <taxon>Eukaryota</taxon>
        <taxon>Fungi</taxon>
        <taxon>Fungi incertae sedis</taxon>
        <taxon>Mucoromycota</taxon>
        <taxon>Mucoromycotina</taxon>
        <taxon>Umbelopsidomycetes</taxon>
        <taxon>Umbelopsidales</taxon>
        <taxon>Umbelopsidaceae</taxon>
        <taxon>Umbelopsis</taxon>
    </lineage>
</organism>
<dbReference type="InterPro" id="IPR000195">
    <property type="entry name" value="Rab-GAP-TBC_dom"/>
</dbReference>
<dbReference type="InterPro" id="IPR035969">
    <property type="entry name" value="Rab-GAP_TBC_sf"/>
</dbReference>
<accession>A0A8H7PDN7</accession>
<dbReference type="Gene3D" id="1.10.238.10">
    <property type="entry name" value="EF-hand"/>
    <property type="match status" value="1"/>
</dbReference>
<evidence type="ECO:0000259" key="5">
    <source>
        <dbReference type="PROSITE" id="PS50222"/>
    </source>
</evidence>
<keyword evidence="2" id="KW-0106">Calcium</keyword>
<evidence type="ECO:0000256" key="3">
    <source>
        <dbReference type="SAM" id="MobiDB-lite"/>
    </source>
</evidence>
<sequence>MATNLPPELPNDCFTIPTQVDIAINLFWETLKENDNFLLQHIKARKNALFRGMMGTLQNVFDTKQPPYRILYRRGASTICIQLAVAETEKQIDSAWNWVQENLAPKVDVLESNLEKEEWIATKINSIVTRTDTGTDEVSVDVNVRNASRSFRQTFDIPSSEHLVNYYSAAYHTSRLTSQGWLYISENYVAFYSFLLGIETKLLVELKDIQDIKKEKSKRGVFSDAIKLVTKDKQEHFFSNLFKRDEVYDTLIQLTGLAMQRLLKNTSMGSSPGAEIIAINTADDMVPSEKEIAAIKSLPAAEVQKLVQPLKMNLAMQKQNELFRIHFRLPASENLNYEVPVNYIPEEAQKQEADGSSSPNQNQAAAGNFTGKLSISEAYLTFESTDKLKTLEFVLPLYTIRRVERLNGKGQAYALKMVTWHQSSHVFHLKGQNLVCEQFCEVLKHNLKSQIKFMKDLKQFLATCESERLLATDESKAEADIPGGLGLKFGFLGDPKKLKDRSKTKLWKQYLEANGRNLTMMRAVNFAKLIRVGLPNRLRGEIWEACSGAMYLRFMNQGQFENILESHKDKLSLSLEEIEKDLNRSLPEYAAYQTEEGINSLRRVLTAYSWKDPELGYCQAMNIVTSAILIYMSEEQAFFTLSILCDSYLPGYYSTSMYGALLDQLIFEHLLETTMPILHEHFKKTDIQLSVACLPWFLSLYINSMPLLFAFRVLDCFFMEGPKILFQVGLAVLKINGAELLKATDDGAFMHILKDFFASLDEPIYPNADTARARSLTKFNELLLVAYRDFNLVTDESIRQLRKTHQLKVVAGIESFTKRSAIRNLKDTANLSKDELGVLYDKYYNAIYYDEKRKERNDAKMDYVTYERFMGSLADWAKFTAKDRTSERQVQLQVGQTFMKRFFEYLDTKNVSGLTLQDVVSGIGRIVKNGLMEQIEFFFSLHDGDKDGYLTKEEVLKLSETLLWLFREKGEGEHLTGVSGFLKHAYEYLEPKPEQPDSPDRFLSTASCRMIILADETLEFFFDHEFAQSFQLTEMPIERQNSLSREIFDSLFTAGTRFATGRGKRRGLSRSSSKTPSTTTLSSGMASPTSGPGVTDSQVGVTETDVAVAQAETNGVQESPKAEVESNIPEEEEVDDEDEDEEDGDVLEEVDRLLDEFEKS</sequence>
<dbReference type="GO" id="GO:0005096">
    <property type="term" value="F:GTPase activator activity"/>
    <property type="evidence" value="ECO:0007669"/>
    <property type="project" value="UniProtKB-KW"/>
</dbReference>
<dbReference type="FunFam" id="1.10.472.80:FF:000051">
    <property type="entry name" value="Probable MDR1-Mac1p interacting protein"/>
    <property type="match status" value="1"/>
</dbReference>
<evidence type="ECO:0000313" key="7">
    <source>
        <dbReference type="Proteomes" id="UP000654370"/>
    </source>
</evidence>
<dbReference type="InterPro" id="IPR004182">
    <property type="entry name" value="GRAM"/>
</dbReference>
<dbReference type="PANTHER" id="PTHR47219">
    <property type="entry name" value="RAB GTPASE-ACTIVATING PROTEIN 1-LIKE"/>
    <property type="match status" value="1"/>
</dbReference>
<feature type="region of interest" description="Disordered" evidence="3">
    <location>
        <begin position="1061"/>
        <end position="1098"/>
    </location>
</feature>
<dbReference type="InterPro" id="IPR018247">
    <property type="entry name" value="EF_Hand_1_Ca_BS"/>
</dbReference>
<proteinExistence type="predicted"/>
<evidence type="ECO:0000259" key="4">
    <source>
        <dbReference type="PROSITE" id="PS50086"/>
    </source>
</evidence>
<dbReference type="PROSITE" id="PS50222">
    <property type="entry name" value="EF_HAND_2"/>
    <property type="match status" value="1"/>
</dbReference>
<name>A0A8H7PDN7_MORIS</name>
<feature type="domain" description="Rab-GAP TBC" evidence="4">
    <location>
        <begin position="533"/>
        <end position="721"/>
    </location>
</feature>
<dbReference type="OrthoDB" id="17687at2759"/>
<dbReference type="SUPFAM" id="SSF47473">
    <property type="entry name" value="EF-hand"/>
    <property type="match status" value="1"/>
</dbReference>
<dbReference type="PROSITE" id="PS00018">
    <property type="entry name" value="EF_HAND_1"/>
    <property type="match status" value="1"/>
</dbReference>
<dbReference type="InterPro" id="IPR050302">
    <property type="entry name" value="Rab_GAP_TBC_domain"/>
</dbReference>
<dbReference type="Pfam" id="PF02893">
    <property type="entry name" value="GRAM"/>
    <property type="match status" value="2"/>
</dbReference>
<dbReference type="GO" id="GO:0031267">
    <property type="term" value="F:small GTPase binding"/>
    <property type="evidence" value="ECO:0007669"/>
    <property type="project" value="TreeGrafter"/>
</dbReference>
<protein>
    <recommendedName>
        <fullName evidence="8">TBC-domain-containing protein</fullName>
    </recommendedName>
</protein>
<dbReference type="Gene3D" id="1.10.472.80">
    <property type="entry name" value="Ypt/Rab-GAP domain of gyp1p, domain 3"/>
    <property type="match status" value="1"/>
</dbReference>
<dbReference type="SMART" id="SM00164">
    <property type="entry name" value="TBC"/>
    <property type="match status" value="1"/>
</dbReference>
<evidence type="ECO:0000256" key="2">
    <source>
        <dbReference type="ARBA" id="ARBA00022837"/>
    </source>
</evidence>
<dbReference type="InterPro" id="IPR011992">
    <property type="entry name" value="EF-hand-dom_pair"/>
</dbReference>
<dbReference type="PROSITE" id="PS50086">
    <property type="entry name" value="TBC_RABGAP"/>
    <property type="match status" value="1"/>
</dbReference>
<dbReference type="Gene3D" id="1.10.10.750">
    <property type="entry name" value="Ypt/Rab-GAP domain of gyp1p, domain 1"/>
    <property type="match status" value="1"/>
</dbReference>
<comment type="caution">
    <text evidence="6">The sequence shown here is derived from an EMBL/GenBank/DDBJ whole genome shotgun (WGS) entry which is preliminary data.</text>
</comment>
<dbReference type="FunFam" id="1.10.8.270:FF:000015">
    <property type="entry name" value="GTPase activating protein (Gyp2)"/>
    <property type="match status" value="1"/>
</dbReference>
<dbReference type="GO" id="GO:0005509">
    <property type="term" value="F:calcium ion binding"/>
    <property type="evidence" value="ECO:0007669"/>
    <property type="project" value="InterPro"/>
</dbReference>
<dbReference type="Pfam" id="PF00566">
    <property type="entry name" value="RabGAP-TBC"/>
    <property type="match status" value="1"/>
</dbReference>
<dbReference type="InterPro" id="IPR002048">
    <property type="entry name" value="EF_hand_dom"/>
</dbReference>
<feature type="compositionally biased region" description="Low complexity" evidence="3">
    <location>
        <begin position="1069"/>
        <end position="1083"/>
    </location>
</feature>
<evidence type="ECO:0000256" key="1">
    <source>
        <dbReference type="ARBA" id="ARBA00022468"/>
    </source>
</evidence>